<dbReference type="GO" id="GO:0009396">
    <property type="term" value="P:folic acid-containing compound biosynthetic process"/>
    <property type="evidence" value="ECO:0007669"/>
    <property type="project" value="TreeGrafter"/>
</dbReference>
<keyword evidence="5" id="KW-0479">Metal-binding</keyword>
<evidence type="ECO:0000256" key="4">
    <source>
        <dbReference type="PIRSR" id="PIRSR006806-1"/>
    </source>
</evidence>
<dbReference type="Gene3D" id="3.40.50.10420">
    <property type="entry name" value="NagB/RpiA/CoA transferase-like"/>
    <property type="match status" value="1"/>
</dbReference>
<evidence type="ECO:0000256" key="5">
    <source>
        <dbReference type="RuleBase" id="RU361279"/>
    </source>
</evidence>
<protein>
    <recommendedName>
        <fullName evidence="5">5-formyltetrahydrofolate cyclo-ligase</fullName>
        <ecNumber evidence="5">6.3.3.2</ecNumber>
    </recommendedName>
</protein>
<evidence type="ECO:0000256" key="3">
    <source>
        <dbReference type="ARBA" id="ARBA00022840"/>
    </source>
</evidence>
<sequence>MVLPSVSPKSEIRAHIRSVRRGLPPDVRANADRSLAARAAELVVQAGARTVAAYVPMALEPGGPHLVAALATAAERLLLPVLLDDNDLDWAVYDGHFGTGRFGLQEPTGPRLGVAAVAAAELVLLPGLAVAVDGTRLGQGGGSYDRVLSRVQAPTIVLLYPGEILPELPREPHDQRVCGALPGYDNAHVHWTKGCPMPHHWHSKYQSASDGG</sequence>
<dbReference type="InterPro" id="IPR024185">
    <property type="entry name" value="FTHF_cligase-like_sf"/>
</dbReference>
<feature type="binding site" evidence="4">
    <location>
        <position position="60"/>
    </location>
    <ligand>
        <name>substrate</name>
    </ligand>
</feature>
<dbReference type="Pfam" id="PF01812">
    <property type="entry name" value="5-FTHF_cyc-lig"/>
    <property type="match status" value="1"/>
</dbReference>
<dbReference type="PIRSF" id="PIRSF006806">
    <property type="entry name" value="FTHF_cligase"/>
    <property type="match status" value="1"/>
</dbReference>
<comment type="catalytic activity">
    <reaction evidence="5">
        <text>(6S)-5-formyl-5,6,7,8-tetrahydrofolate + ATP = (6R)-5,10-methenyltetrahydrofolate + ADP + phosphate</text>
        <dbReference type="Rhea" id="RHEA:10488"/>
        <dbReference type="ChEBI" id="CHEBI:30616"/>
        <dbReference type="ChEBI" id="CHEBI:43474"/>
        <dbReference type="ChEBI" id="CHEBI:57455"/>
        <dbReference type="ChEBI" id="CHEBI:57457"/>
        <dbReference type="ChEBI" id="CHEBI:456216"/>
        <dbReference type="EC" id="6.3.3.2"/>
    </reaction>
</comment>
<comment type="cofactor">
    <cofactor evidence="5">
        <name>Mg(2+)</name>
        <dbReference type="ChEBI" id="CHEBI:18420"/>
    </cofactor>
</comment>
<proteinExistence type="inferred from homology"/>
<keyword evidence="3 4" id="KW-0067">ATP-binding</keyword>
<reference evidence="6" key="1">
    <citation type="journal article" date="2014" name="Int. J. Syst. Evol. Microbiol.">
        <title>Complete genome sequence of Corynebacterium casei LMG S-19264T (=DSM 44701T), isolated from a smear-ripened cheese.</title>
        <authorList>
            <consortium name="US DOE Joint Genome Institute (JGI-PGF)"/>
            <person name="Walter F."/>
            <person name="Albersmeier A."/>
            <person name="Kalinowski J."/>
            <person name="Ruckert C."/>
        </authorList>
    </citation>
    <scope>NUCLEOTIDE SEQUENCE</scope>
    <source>
        <strain evidence="6">VKM Ac-1321</strain>
    </source>
</reference>
<evidence type="ECO:0000256" key="1">
    <source>
        <dbReference type="ARBA" id="ARBA00010638"/>
    </source>
</evidence>
<gene>
    <name evidence="6" type="ORF">GCM10017581_020540</name>
</gene>
<dbReference type="Proteomes" id="UP001143480">
    <property type="component" value="Unassembled WGS sequence"/>
</dbReference>
<feature type="binding site" evidence="4">
    <location>
        <position position="55"/>
    </location>
    <ligand>
        <name>substrate</name>
    </ligand>
</feature>
<dbReference type="PANTHER" id="PTHR23407">
    <property type="entry name" value="ATPASE INHIBITOR/5-FORMYLTETRAHYDROFOLATE CYCLO-LIGASE"/>
    <property type="match status" value="1"/>
</dbReference>
<dbReference type="GO" id="GO:0030272">
    <property type="term" value="F:5-formyltetrahydrofolate cyclo-ligase activity"/>
    <property type="evidence" value="ECO:0007669"/>
    <property type="project" value="UniProtKB-EC"/>
</dbReference>
<dbReference type="SUPFAM" id="SSF100950">
    <property type="entry name" value="NagB/RpiA/CoA transferase-like"/>
    <property type="match status" value="1"/>
</dbReference>
<keyword evidence="2 4" id="KW-0547">Nucleotide-binding</keyword>
<dbReference type="EC" id="6.3.3.2" evidence="5"/>
<evidence type="ECO:0000313" key="7">
    <source>
        <dbReference type="Proteomes" id="UP001143480"/>
    </source>
</evidence>
<evidence type="ECO:0000256" key="2">
    <source>
        <dbReference type="ARBA" id="ARBA00022741"/>
    </source>
</evidence>
<keyword evidence="5" id="KW-0460">Magnesium</keyword>
<dbReference type="AlphaFoldDB" id="A0A9W6NKH7"/>
<dbReference type="GO" id="GO:0035999">
    <property type="term" value="P:tetrahydrofolate interconversion"/>
    <property type="evidence" value="ECO:0007669"/>
    <property type="project" value="TreeGrafter"/>
</dbReference>
<accession>A0A9W6NKH7</accession>
<dbReference type="InterPro" id="IPR037171">
    <property type="entry name" value="NagB/RpiA_transferase-like"/>
</dbReference>
<keyword evidence="7" id="KW-1185">Reference proteome</keyword>
<feature type="binding site" evidence="4">
    <location>
        <begin position="136"/>
        <end position="144"/>
    </location>
    <ligand>
        <name>ATP</name>
        <dbReference type="ChEBI" id="CHEBI:30616"/>
    </ligand>
</feature>
<evidence type="ECO:0000313" key="6">
    <source>
        <dbReference type="EMBL" id="GLL00314.1"/>
    </source>
</evidence>
<comment type="caution">
    <text evidence="6">The sequence shown here is derived from an EMBL/GenBank/DDBJ whole genome shotgun (WGS) entry which is preliminary data.</text>
</comment>
<comment type="similarity">
    <text evidence="1 5">Belongs to the 5-formyltetrahydrofolate cyclo-ligase family.</text>
</comment>
<dbReference type="GO" id="GO:0005524">
    <property type="term" value="F:ATP binding"/>
    <property type="evidence" value="ECO:0007669"/>
    <property type="project" value="UniProtKB-KW"/>
</dbReference>
<dbReference type="GO" id="GO:0046872">
    <property type="term" value="F:metal ion binding"/>
    <property type="evidence" value="ECO:0007669"/>
    <property type="project" value="UniProtKB-KW"/>
</dbReference>
<dbReference type="EMBL" id="BSFP01000008">
    <property type="protein sequence ID" value="GLL00314.1"/>
    <property type="molecule type" value="Genomic_DNA"/>
</dbReference>
<reference evidence="6" key="2">
    <citation type="submission" date="2023-01" db="EMBL/GenBank/DDBJ databases">
        <authorList>
            <person name="Sun Q."/>
            <person name="Evtushenko L."/>
        </authorList>
    </citation>
    <scope>NUCLEOTIDE SEQUENCE</scope>
    <source>
        <strain evidence="6">VKM Ac-1321</strain>
    </source>
</reference>
<feature type="binding site" evidence="4">
    <location>
        <begin position="9"/>
        <end position="13"/>
    </location>
    <ligand>
        <name>ATP</name>
        <dbReference type="ChEBI" id="CHEBI:30616"/>
    </ligand>
</feature>
<dbReference type="NCBIfam" id="TIGR02727">
    <property type="entry name" value="MTHFS_bact"/>
    <property type="match status" value="1"/>
</dbReference>
<name>A0A9W6NKH7_9ACTN</name>
<dbReference type="RefSeq" id="WP_261962677.1">
    <property type="nucleotide sequence ID" value="NZ_BAAAXA010000001.1"/>
</dbReference>
<dbReference type="PANTHER" id="PTHR23407:SF1">
    <property type="entry name" value="5-FORMYLTETRAHYDROFOLATE CYCLO-LIGASE"/>
    <property type="match status" value="1"/>
</dbReference>
<dbReference type="InterPro" id="IPR002698">
    <property type="entry name" value="FTHF_cligase"/>
</dbReference>
<organism evidence="6 7">
    <name type="scientific">Dactylosporangium matsuzakiense</name>
    <dbReference type="NCBI Taxonomy" id="53360"/>
    <lineage>
        <taxon>Bacteria</taxon>
        <taxon>Bacillati</taxon>
        <taxon>Actinomycetota</taxon>
        <taxon>Actinomycetes</taxon>
        <taxon>Micromonosporales</taxon>
        <taxon>Micromonosporaceae</taxon>
        <taxon>Dactylosporangium</taxon>
    </lineage>
</organism>